<dbReference type="Gramene" id="KVH95912">
    <property type="protein sequence ID" value="KVH95912"/>
    <property type="gene ID" value="Ccrd_002000"/>
</dbReference>
<dbReference type="EMBL" id="LEKV01004371">
    <property type="protein sequence ID" value="KVH95912.1"/>
    <property type="molecule type" value="Genomic_DNA"/>
</dbReference>
<evidence type="ECO:0000313" key="3">
    <source>
        <dbReference type="Proteomes" id="UP000243975"/>
    </source>
</evidence>
<proteinExistence type="predicted"/>
<keyword evidence="3" id="KW-1185">Reference proteome</keyword>
<protein>
    <submittedName>
        <fullName evidence="2">Uncharacterized protein</fullName>
    </submittedName>
</protein>
<sequence length="149" mass="16989">MSQNPNQQIASVTFTPSSRLPSNQLWDEAHHMQKNNSQCFSENMVNLNDQTSQENLVPTCWTDDSIILPHYSDQFTSQASENSTFQLSNTENNNFNVDSIFPTPISSPTPLDSASIFINGSSSEDEIESYCRKHFKFEIPESFEFDDFM</sequence>
<dbReference type="AlphaFoldDB" id="A0A103XS64"/>
<evidence type="ECO:0000256" key="1">
    <source>
        <dbReference type="SAM" id="MobiDB-lite"/>
    </source>
</evidence>
<gene>
    <name evidence="2" type="ORF">Ccrd_002000</name>
</gene>
<evidence type="ECO:0000313" key="2">
    <source>
        <dbReference type="EMBL" id="KVH95912.1"/>
    </source>
</evidence>
<accession>A0A103XS64</accession>
<comment type="caution">
    <text evidence="2">The sequence shown here is derived from an EMBL/GenBank/DDBJ whole genome shotgun (WGS) entry which is preliminary data.</text>
</comment>
<organism evidence="2 3">
    <name type="scientific">Cynara cardunculus var. scolymus</name>
    <name type="common">Globe artichoke</name>
    <name type="synonym">Cynara scolymus</name>
    <dbReference type="NCBI Taxonomy" id="59895"/>
    <lineage>
        <taxon>Eukaryota</taxon>
        <taxon>Viridiplantae</taxon>
        <taxon>Streptophyta</taxon>
        <taxon>Embryophyta</taxon>
        <taxon>Tracheophyta</taxon>
        <taxon>Spermatophyta</taxon>
        <taxon>Magnoliopsida</taxon>
        <taxon>eudicotyledons</taxon>
        <taxon>Gunneridae</taxon>
        <taxon>Pentapetalae</taxon>
        <taxon>asterids</taxon>
        <taxon>campanulids</taxon>
        <taxon>Asterales</taxon>
        <taxon>Asteraceae</taxon>
        <taxon>Carduoideae</taxon>
        <taxon>Cardueae</taxon>
        <taxon>Carduinae</taxon>
        <taxon>Cynara</taxon>
    </lineage>
</organism>
<reference evidence="2 3" key="1">
    <citation type="journal article" date="2016" name="Sci. Rep.">
        <title>The genome sequence of the outbreeding globe artichoke constructed de novo incorporating a phase-aware low-pass sequencing strategy of F1 progeny.</title>
        <authorList>
            <person name="Scaglione D."/>
            <person name="Reyes-Chin-Wo S."/>
            <person name="Acquadro A."/>
            <person name="Froenicke L."/>
            <person name="Portis E."/>
            <person name="Beitel C."/>
            <person name="Tirone M."/>
            <person name="Mauro R."/>
            <person name="Lo Monaco A."/>
            <person name="Mauromicale G."/>
            <person name="Faccioli P."/>
            <person name="Cattivelli L."/>
            <person name="Rieseberg L."/>
            <person name="Michelmore R."/>
            <person name="Lanteri S."/>
        </authorList>
    </citation>
    <scope>NUCLEOTIDE SEQUENCE [LARGE SCALE GENOMIC DNA]</scope>
    <source>
        <strain evidence="2">2C</strain>
    </source>
</reference>
<name>A0A103XS64_CYNCS</name>
<feature type="region of interest" description="Disordered" evidence="1">
    <location>
        <begin position="1"/>
        <end position="22"/>
    </location>
</feature>
<dbReference type="Proteomes" id="UP000243975">
    <property type="component" value="Unassembled WGS sequence"/>
</dbReference>